<dbReference type="AlphaFoldDB" id="A0AAV4WVA5"/>
<keyword evidence="2" id="KW-1185">Reference proteome</keyword>
<accession>A0AAV4WVA5</accession>
<sequence>CIGTDFTERGRKVGKVWPPGWPNGYGMRILSGKLVVLLDESVYKSGYRLSELACIGTDFTERGRKVEKDWSPGWPNGYGMRFLSGKLVVHLDESVYKSGYRLSELAYIGTHFIEADRKVEKQLCVQDGRMVMASDSRGLLVSRAHFGLDRQSRCIQLSEACIVTHFTEGDRKVKTGSYIDTHFIEGDRKVENVWVSRMAQWSWHQILESCWSQAITLVWIGKTGGK</sequence>
<name>A0AAV4WVA5_9ARAC</name>
<comment type="caution">
    <text evidence="1">The sequence shown here is derived from an EMBL/GenBank/DDBJ whole genome shotgun (WGS) entry which is preliminary data.</text>
</comment>
<dbReference type="EMBL" id="BPLQ01015195">
    <property type="protein sequence ID" value="GIY86432.1"/>
    <property type="molecule type" value="Genomic_DNA"/>
</dbReference>
<dbReference type="Proteomes" id="UP001054837">
    <property type="component" value="Unassembled WGS sequence"/>
</dbReference>
<feature type="non-terminal residue" evidence="1">
    <location>
        <position position="1"/>
    </location>
</feature>
<proteinExistence type="predicted"/>
<reference evidence="1 2" key="1">
    <citation type="submission" date="2021-06" db="EMBL/GenBank/DDBJ databases">
        <title>Caerostris darwini draft genome.</title>
        <authorList>
            <person name="Kono N."/>
            <person name="Arakawa K."/>
        </authorList>
    </citation>
    <scope>NUCLEOTIDE SEQUENCE [LARGE SCALE GENOMIC DNA]</scope>
</reference>
<organism evidence="1 2">
    <name type="scientific">Caerostris darwini</name>
    <dbReference type="NCBI Taxonomy" id="1538125"/>
    <lineage>
        <taxon>Eukaryota</taxon>
        <taxon>Metazoa</taxon>
        <taxon>Ecdysozoa</taxon>
        <taxon>Arthropoda</taxon>
        <taxon>Chelicerata</taxon>
        <taxon>Arachnida</taxon>
        <taxon>Araneae</taxon>
        <taxon>Araneomorphae</taxon>
        <taxon>Entelegynae</taxon>
        <taxon>Araneoidea</taxon>
        <taxon>Araneidae</taxon>
        <taxon>Caerostris</taxon>
    </lineage>
</organism>
<protein>
    <submittedName>
        <fullName evidence="1">Uncharacterized protein</fullName>
    </submittedName>
</protein>
<evidence type="ECO:0000313" key="2">
    <source>
        <dbReference type="Proteomes" id="UP001054837"/>
    </source>
</evidence>
<evidence type="ECO:0000313" key="1">
    <source>
        <dbReference type="EMBL" id="GIY86432.1"/>
    </source>
</evidence>
<gene>
    <name evidence="1" type="ORF">CDAR_254821</name>
</gene>